<evidence type="ECO:0000313" key="1">
    <source>
        <dbReference type="EMBL" id="DAF48549.1"/>
    </source>
</evidence>
<dbReference type="EMBL" id="BK032569">
    <property type="protein sequence ID" value="DAF48549.1"/>
    <property type="molecule type" value="Genomic_DNA"/>
</dbReference>
<protein>
    <submittedName>
        <fullName evidence="1">Uncharacterized protein</fullName>
    </submittedName>
</protein>
<organism evidence="1">
    <name type="scientific">Siphoviridae sp. ctdvJ3</name>
    <dbReference type="NCBI Taxonomy" id="2827903"/>
    <lineage>
        <taxon>Viruses</taxon>
        <taxon>Duplodnaviria</taxon>
        <taxon>Heunggongvirae</taxon>
        <taxon>Uroviricota</taxon>
        <taxon>Caudoviricetes</taxon>
    </lineage>
</organism>
<name>A0A8S5SC53_9CAUD</name>
<sequence>MIKLDVQEYCHGCANFTADVKEPEKYYAGFDIIEMTDTLVRCEHRKLCENLVRYLRKQVDLDEKSENQ</sequence>
<proteinExistence type="predicted"/>
<reference evidence="1" key="1">
    <citation type="journal article" date="2021" name="Proc. Natl. Acad. Sci. U.S.A.">
        <title>A Catalog of Tens of Thousands of Viruses from Human Metagenomes Reveals Hidden Associations with Chronic Diseases.</title>
        <authorList>
            <person name="Tisza M.J."/>
            <person name="Buck C.B."/>
        </authorList>
    </citation>
    <scope>NUCLEOTIDE SEQUENCE</scope>
    <source>
        <strain evidence="1">CtdvJ3</strain>
    </source>
</reference>
<accession>A0A8S5SC53</accession>